<name>A0A8H4V8T9_9HYPO</name>
<proteinExistence type="inferred from homology"/>
<organism evidence="6 7">
    <name type="scientific">Ophiocordyceps sinensis</name>
    <dbReference type="NCBI Taxonomy" id="72228"/>
    <lineage>
        <taxon>Eukaryota</taxon>
        <taxon>Fungi</taxon>
        <taxon>Dikarya</taxon>
        <taxon>Ascomycota</taxon>
        <taxon>Pezizomycotina</taxon>
        <taxon>Sordariomycetes</taxon>
        <taxon>Hypocreomycetidae</taxon>
        <taxon>Hypocreales</taxon>
        <taxon>Ophiocordycipitaceae</taxon>
        <taxon>Ophiocordyceps</taxon>
    </lineage>
</organism>
<dbReference type="PANTHER" id="PTHR46115">
    <property type="entry name" value="THIOREDOXIN-LIKE PROTEIN 1"/>
    <property type="match status" value="1"/>
</dbReference>
<sequence>MSTVTEIASKAQFDDLINNNPRVALQAHAEWCGPCKAISPVFNRLAASIPDVIFARLNTDDVPDLAQELDIRSIPAFFFFKDGEKESNLAGANPGALQAAVASLAPQ</sequence>
<gene>
    <name evidence="6" type="ORF">G6O67_001445</name>
</gene>
<evidence type="ECO:0000259" key="5">
    <source>
        <dbReference type="PROSITE" id="PS51352"/>
    </source>
</evidence>
<evidence type="ECO:0000313" key="7">
    <source>
        <dbReference type="Proteomes" id="UP000557566"/>
    </source>
</evidence>
<evidence type="ECO:0000256" key="1">
    <source>
        <dbReference type="ARBA" id="ARBA00008987"/>
    </source>
</evidence>
<dbReference type="OrthoDB" id="10263751at2759"/>
<feature type="domain" description="Thioredoxin" evidence="5">
    <location>
        <begin position="1"/>
        <end position="106"/>
    </location>
</feature>
<keyword evidence="4" id="KW-0676">Redox-active center</keyword>
<dbReference type="InterPro" id="IPR013766">
    <property type="entry name" value="Thioredoxin_domain"/>
</dbReference>
<dbReference type="EMBL" id="JAAVMX010000002">
    <property type="protein sequence ID" value="KAF4512282.1"/>
    <property type="molecule type" value="Genomic_DNA"/>
</dbReference>
<dbReference type="PROSITE" id="PS51352">
    <property type="entry name" value="THIOREDOXIN_2"/>
    <property type="match status" value="1"/>
</dbReference>
<dbReference type="InterPro" id="IPR036249">
    <property type="entry name" value="Thioredoxin-like_sf"/>
</dbReference>
<reference evidence="6 7" key="1">
    <citation type="journal article" date="2020" name="Genome Biol. Evol.">
        <title>A new high-quality draft genome assembly of the Chinese cordyceps Ophiocordyceps sinensis.</title>
        <authorList>
            <person name="Shu R."/>
            <person name="Zhang J."/>
            <person name="Meng Q."/>
            <person name="Zhang H."/>
            <person name="Zhou G."/>
            <person name="Li M."/>
            <person name="Wu P."/>
            <person name="Zhao Y."/>
            <person name="Chen C."/>
            <person name="Qin Q."/>
        </authorList>
    </citation>
    <scope>NUCLEOTIDE SEQUENCE [LARGE SCALE GENOMIC DNA]</scope>
    <source>
        <strain evidence="6 7">IOZ07</strain>
    </source>
</reference>
<evidence type="ECO:0000313" key="6">
    <source>
        <dbReference type="EMBL" id="KAF4512282.1"/>
    </source>
</evidence>
<keyword evidence="2 4" id="KW-1015">Disulfide bond</keyword>
<accession>A0A8H4V8T9</accession>
<keyword evidence="7" id="KW-1185">Reference proteome</keyword>
<dbReference type="AlphaFoldDB" id="A0A8H4V8T9"/>
<evidence type="ECO:0000256" key="3">
    <source>
        <dbReference type="PIRNR" id="PIRNR000077"/>
    </source>
</evidence>
<evidence type="ECO:0000256" key="4">
    <source>
        <dbReference type="PIRSR" id="PIRSR000077-4"/>
    </source>
</evidence>
<dbReference type="InterPro" id="IPR005746">
    <property type="entry name" value="Thioredoxin"/>
</dbReference>
<dbReference type="Pfam" id="PF00085">
    <property type="entry name" value="Thioredoxin"/>
    <property type="match status" value="1"/>
</dbReference>
<dbReference type="SUPFAM" id="SSF52833">
    <property type="entry name" value="Thioredoxin-like"/>
    <property type="match status" value="1"/>
</dbReference>
<dbReference type="Proteomes" id="UP000557566">
    <property type="component" value="Unassembled WGS sequence"/>
</dbReference>
<protein>
    <recommendedName>
        <fullName evidence="3">Thioredoxin</fullName>
    </recommendedName>
</protein>
<dbReference type="GO" id="GO:0015035">
    <property type="term" value="F:protein-disulfide reductase activity"/>
    <property type="evidence" value="ECO:0007669"/>
    <property type="project" value="InterPro"/>
</dbReference>
<dbReference type="CDD" id="cd02947">
    <property type="entry name" value="TRX_family"/>
    <property type="match status" value="1"/>
</dbReference>
<dbReference type="PIRSF" id="PIRSF000077">
    <property type="entry name" value="Thioredoxin"/>
    <property type="match status" value="1"/>
</dbReference>
<feature type="disulfide bond" description="Redox-active" evidence="4">
    <location>
        <begin position="32"/>
        <end position="35"/>
    </location>
</feature>
<dbReference type="PRINTS" id="PR00421">
    <property type="entry name" value="THIOREDOXIN"/>
</dbReference>
<evidence type="ECO:0000256" key="2">
    <source>
        <dbReference type="ARBA" id="ARBA00023157"/>
    </source>
</evidence>
<dbReference type="Gene3D" id="3.40.30.10">
    <property type="entry name" value="Glutaredoxin"/>
    <property type="match status" value="1"/>
</dbReference>
<comment type="caution">
    <text evidence="6">The sequence shown here is derived from an EMBL/GenBank/DDBJ whole genome shotgun (WGS) entry which is preliminary data.</text>
</comment>
<comment type="similarity">
    <text evidence="1 3">Belongs to the thioredoxin family.</text>
</comment>